<name>A0A813DLN1_POLGL</name>
<dbReference type="EMBL" id="CAJNNV010002040">
    <property type="protein sequence ID" value="CAE8586399.1"/>
    <property type="molecule type" value="Genomic_DNA"/>
</dbReference>
<accession>A0A813DLN1</accession>
<keyword evidence="3" id="KW-1185">Reference proteome</keyword>
<dbReference type="AlphaFoldDB" id="A0A813DLN1"/>
<protein>
    <submittedName>
        <fullName evidence="2">Uncharacterized protein</fullName>
    </submittedName>
</protein>
<sequence length="93" mass="10262">MLLAGNNFTTATAKGNKKAGEIQDQMRQHYQGIEHNRIGAKNMDCNTARYKQAYHFAIGNVIVRWLVNVGGKKDFDEKNMPGCPSPTGSTTTC</sequence>
<evidence type="ECO:0000256" key="1">
    <source>
        <dbReference type="SAM" id="MobiDB-lite"/>
    </source>
</evidence>
<feature type="region of interest" description="Disordered" evidence="1">
    <location>
        <begin position="1"/>
        <end position="22"/>
    </location>
</feature>
<gene>
    <name evidence="2" type="ORF">PGLA1383_LOCUS5272</name>
</gene>
<comment type="caution">
    <text evidence="2">The sequence shown here is derived from an EMBL/GenBank/DDBJ whole genome shotgun (WGS) entry which is preliminary data.</text>
</comment>
<proteinExistence type="predicted"/>
<feature type="compositionally biased region" description="Polar residues" evidence="1">
    <location>
        <begin position="1"/>
        <end position="13"/>
    </location>
</feature>
<evidence type="ECO:0000313" key="2">
    <source>
        <dbReference type="EMBL" id="CAE8586399.1"/>
    </source>
</evidence>
<organism evidence="2 3">
    <name type="scientific">Polarella glacialis</name>
    <name type="common">Dinoflagellate</name>
    <dbReference type="NCBI Taxonomy" id="89957"/>
    <lineage>
        <taxon>Eukaryota</taxon>
        <taxon>Sar</taxon>
        <taxon>Alveolata</taxon>
        <taxon>Dinophyceae</taxon>
        <taxon>Suessiales</taxon>
        <taxon>Suessiaceae</taxon>
        <taxon>Polarella</taxon>
    </lineage>
</organism>
<reference evidence="2" key="1">
    <citation type="submission" date="2021-02" db="EMBL/GenBank/DDBJ databases">
        <authorList>
            <person name="Dougan E. K."/>
            <person name="Rhodes N."/>
            <person name="Thang M."/>
            <person name="Chan C."/>
        </authorList>
    </citation>
    <scope>NUCLEOTIDE SEQUENCE</scope>
</reference>
<dbReference type="Proteomes" id="UP000654075">
    <property type="component" value="Unassembled WGS sequence"/>
</dbReference>
<evidence type="ECO:0000313" key="3">
    <source>
        <dbReference type="Proteomes" id="UP000654075"/>
    </source>
</evidence>